<protein>
    <recommendedName>
        <fullName evidence="5">THUMP-like domain-containing protein</fullName>
    </recommendedName>
</protein>
<evidence type="ECO:0000259" key="2">
    <source>
        <dbReference type="Pfam" id="PF22013"/>
    </source>
</evidence>
<organism evidence="3 4">
    <name type="scientific">Parapedobacter deserti</name>
    <dbReference type="NCBI Taxonomy" id="1912957"/>
    <lineage>
        <taxon>Bacteria</taxon>
        <taxon>Pseudomonadati</taxon>
        <taxon>Bacteroidota</taxon>
        <taxon>Sphingobacteriia</taxon>
        <taxon>Sphingobacteriales</taxon>
        <taxon>Sphingobacteriaceae</taxon>
        <taxon>Parapedobacter</taxon>
    </lineage>
</organism>
<feature type="domain" description="PG-1098 ferredoxin-like" evidence="2">
    <location>
        <begin position="280"/>
        <end position="322"/>
    </location>
</feature>
<comment type="caution">
    <text evidence="3">The sequence shown here is derived from an EMBL/GenBank/DDBJ whole genome shotgun (WGS) entry which is preliminary data.</text>
</comment>
<evidence type="ECO:0000313" key="4">
    <source>
        <dbReference type="Proteomes" id="UP001595526"/>
    </source>
</evidence>
<dbReference type="InterPro" id="IPR054168">
    <property type="entry name" value="PG_1098_Fer"/>
</dbReference>
<dbReference type="Pfam" id="PF18096">
    <property type="entry name" value="Thump_like"/>
    <property type="match status" value="1"/>
</dbReference>
<dbReference type="SUPFAM" id="SSF53335">
    <property type="entry name" value="S-adenosyl-L-methionine-dependent methyltransferases"/>
    <property type="match status" value="1"/>
</dbReference>
<sequence>MNLHILEPEVQRYLRRPEQIDPASMALKKSPFLNVSSLELAQQLDARRRCRKKLPLWYNATGIYYPEKRAIEQASSELTAKYKAALIAPGSRMADLTGGFGVDAFFFAKHAASVTHCEKIELLSQIAQHNASVLNADNMGFVASDGMAYLLDQPTDTFDCMFIDPSRRVQQRRVFRLEDCEPDVVKYQEQLLEKTARVFIKAAPLLDISIAMNALKNIREIHVISMDNECKELLLILDRKPTATPRIIAVMLDGGQQHTFPFHIAEEKAAMPEYGLPEYYLYEPDAALLKCGAFKLVAQHYKLKKLHRHTHLYTSTDYIPGFSGRIFRIDKTVDYTDFKRNKKSIRGNISARNFPLKPEELRKKHQIQDGGDTYLFFCKGIDEAPLVIFSSKC</sequence>
<keyword evidence="4" id="KW-1185">Reference proteome</keyword>
<dbReference type="Proteomes" id="UP001595526">
    <property type="component" value="Unassembled WGS sequence"/>
</dbReference>
<proteinExistence type="predicted"/>
<dbReference type="RefSeq" id="WP_379022306.1">
    <property type="nucleotide sequence ID" value="NZ_JBHRTA010000030.1"/>
</dbReference>
<dbReference type="Gene3D" id="3.40.50.150">
    <property type="entry name" value="Vaccinia Virus protein VP39"/>
    <property type="match status" value="1"/>
</dbReference>
<dbReference type="Gene3D" id="1.10.10.1110">
    <property type="entry name" value="Methyltransferase PG1098, N-terminal domain"/>
    <property type="match status" value="1"/>
</dbReference>
<evidence type="ECO:0000259" key="1">
    <source>
        <dbReference type="Pfam" id="PF18096"/>
    </source>
</evidence>
<feature type="domain" description="THUMP-like" evidence="1">
    <location>
        <begin position="324"/>
        <end position="380"/>
    </location>
</feature>
<reference evidence="4" key="1">
    <citation type="journal article" date="2019" name="Int. J. Syst. Evol. Microbiol.">
        <title>The Global Catalogue of Microorganisms (GCM) 10K type strain sequencing project: providing services to taxonomists for standard genome sequencing and annotation.</title>
        <authorList>
            <consortium name="The Broad Institute Genomics Platform"/>
            <consortium name="The Broad Institute Genome Sequencing Center for Infectious Disease"/>
            <person name="Wu L."/>
            <person name="Ma J."/>
        </authorList>
    </citation>
    <scope>NUCLEOTIDE SEQUENCE [LARGE SCALE GENOMIC DNA]</scope>
    <source>
        <strain evidence="4">KCTC 52416</strain>
    </source>
</reference>
<gene>
    <name evidence="3" type="ORF">ACFOET_10505</name>
</gene>
<name>A0ABV7JMD4_9SPHI</name>
<dbReference type="EMBL" id="JBHRTA010000030">
    <property type="protein sequence ID" value="MFC3198040.1"/>
    <property type="molecule type" value="Genomic_DNA"/>
</dbReference>
<dbReference type="InterPro" id="IPR041497">
    <property type="entry name" value="Thump-like"/>
</dbReference>
<evidence type="ECO:0000313" key="3">
    <source>
        <dbReference type="EMBL" id="MFC3198040.1"/>
    </source>
</evidence>
<accession>A0ABV7JMD4</accession>
<dbReference type="Pfam" id="PF22013">
    <property type="entry name" value="PG_1098_Fer"/>
    <property type="match status" value="1"/>
</dbReference>
<dbReference type="InterPro" id="IPR029063">
    <property type="entry name" value="SAM-dependent_MTases_sf"/>
</dbReference>
<evidence type="ECO:0008006" key="5">
    <source>
        <dbReference type="Google" id="ProtNLM"/>
    </source>
</evidence>